<keyword evidence="3" id="KW-1185">Reference proteome</keyword>
<dbReference type="EMBL" id="CADCXU010029097">
    <property type="protein sequence ID" value="CAB0015434.1"/>
    <property type="molecule type" value="Genomic_DNA"/>
</dbReference>
<organism evidence="2 3">
    <name type="scientific">Nesidiocoris tenuis</name>
    <dbReference type="NCBI Taxonomy" id="355587"/>
    <lineage>
        <taxon>Eukaryota</taxon>
        <taxon>Metazoa</taxon>
        <taxon>Ecdysozoa</taxon>
        <taxon>Arthropoda</taxon>
        <taxon>Hexapoda</taxon>
        <taxon>Insecta</taxon>
        <taxon>Pterygota</taxon>
        <taxon>Neoptera</taxon>
        <taxon>Paraneoptera</taxon>
        <taxon>Hemiptera</taxon>
        <taxon>Heteroptera</taxon>
        <taxon>Panheteroptera</taxon>
        <taxon>Cimicomorpha</taxon>
        <taxon>Miridae</taxon>
        <taxon>Dicyphina</taxon>
        <taxon>Nesidiocoris</taxon>
    </lineage>
</organism>
<dbReference type="InterPro" id="IPR036236">
    <property type="entry name" value="Znf_C2H2_sf"/>
</dbReference>
<accession>A0A6H5HCI1</accession>
<proteinExistence type="predicted"/>
<evidence type="ECO:0000313" key="3">
    <source>
        <dbReference type="Proteomes" id="UP000479000"/>
    </source>
</evidence>
<gene>
    <name evidence="2" type="ORF">NTEN_LOCUS19774</name>
    <name evidence="1" type="ORF">NTEN_LOCUS40</name>
</gene>
<protein>
    <recommendedName>
        <fullName evidence="4">C2H2-type domain-containing protein</fullName>
    </recommendedName>
</protein>
<evidence type="ECO:0008006" key="4">
    <source>
        <dbReference type="Google" id="ProtNLM"/>
    </source>
</evidence>
<sequence length="98" mass="11020">MVTHTGKGNLYSCPLCEFVSSYMKNVKRHLRLHVRNGTYVAGQNSTEMLPIRRYSMDSSAVAPNAVQVTDENSLPMAVLEKIFSCELCTYKTAYHSNL</sequence>
<reference evidence="2 3" key="1">
    <citation type="submission" date="2020-02" db="EMBL/GenBank/DDBJ databases">
        <authorList>
            <person name="Ferguson B K."/>
        </authorList>
    </citation>
    <scope>NUCLEOTIDE SEQUENCE [LARGE SCALE GENOMIC DNA]</scope>
</reference>
<dbReference type="AlphaFoldDB" id="A0A6H5HCI1"/>
<feature type="non-terminal residue" evidence="2">
    <location>
        <position position="98"/>
    </location>
</feature>
<name>A0A6H5HCI1_9HEMI</name>
<dbReference type="Gene3D" id="3.30.160.60">
    <property type="entry name" value="Classic Zinc Finger"/>
    <property type="match status" value="1"/>
</dbReference>
<evidence type="ECO:0000313" key="1">
    <source>
        <dbReference type="EMBL" id="CAA9993053.1"/>
    </source>
</evidence>
<dbReference type="EMBL" id="CADCXU010000078">
    <property type="protein sequence ID" value="CAA9993053.1"/>
    <property type="molecule type" value="Genomic_DNA"/>
</dbReference>
<dbReference type="SUPFAM" id="SSF57667">
    <property type="entry name" value="beta-beta-alpha zinc fingers"/>
    <property type="match status" value="1"/>
</dbReference>
<evidence type="ECO:0000313" key="2">
    <source>
        <dbReference type="EMBL" id="CAB0015434.1"/>
    </source>
</evidence>
<dbReference type="Proteomes" id="UP000479000">
    <property type="component" value="Unassembled WGS sequence"/>
</dbReference>